<dbReference type="PANTHER" id="PTHR42901">
    <property type="entry name" value="ALCOHOL DEHYDROGENASE"/>
    <property type="match status" value="1"/>
</dbReference>
<dbReference type="Gene3D" id="3.40.50.720">
    <property type="entry name" value="NAD(P)-binding Rossmann-like Domain"/>
    <property type="match status" value="1"/>
</dbReference>
<dbReference type="Pfam" id="PF00106">
    <property type="entry name" value="adh_short"/>
    <property type="match status" value="1"/>
</dbReference>
<evidence type="ECO:0000256" key="2">
    <source>
        <dbReference type="ARBA" id="ARBA00023002"/>
    </source>
</evidence>
<sequence>MSEQSVTGPLAGKLALVTGASRGIGAATAIELAARGAHVILTARDDRKLEQVEDTIHAAGGSATIAPMDLAEPDSIARLASAVSGRWDALDVLVINAAVFVPHMAVQDLDPKAFANALTVNVLATQTLLSAFHPMLKKAESGTVIGMTSTVGAAPRAYWGGYSVSKAAFDNLIQTYALENQNTSQIRAALVNPGATRTEMRARAMPGEDPATVQPPETVATFIANMLGEEIPNGKILSVKDAQ</sequence>
<dbReference type="PATRIC" id="fig|1348774.3.peg.2435"/>
<feature type="domain" description="Ketoreductase" evidence="3">
    <location>
        <begin position="13"/>
        <end position="198"/>
    </location>
</feature>
<name>A0A0G3XIL1_9SPHN</name>
<comment type="similarity">
    <text evidence="1">Belongs to the short-chain dehydrogenases/reductases (SDR) family.</text>
</comment>
<dbReference type="KEGG" id="cna:AB433_11570"/>
<dbReference type="AlphaFoldDB" id="A0A0G3XIL1"/>
<dbReference type="SMART" id="SM00822">
    <property type="entry name" value="PKS_KR"/>
    <property type="match status" value="1"/>
</dbReference>
<evidence type="ECO:0000259" key="3">
    <source>
        <dbReference type="SMART" id="SM00822"/>
    </source>
</evidence>
<reference evidence="4 5" key="1">
    <citation type="submission" date="2015-06" db="EMBL/GenBank/DDBJ databases">
        <authorList>
            <person name="Zeng Y."/>
            <person name="Huang Y."/>
        </authorList>
    </citation>
    <scope>NUCLEOTIDE SEQUENCE [LARGE SCALE GENOMIC DNA]</scope>
    <source>
        <strain evidence="4 5">PQ-2</strain>
    </source>
</reference>
<dbReference type="EMBL" id="CP011770">
    <property type="protein sequence ID" value="AKM10456.1"/>
    <property type="molecule type" value="Genomic_DNA"/>
</dbReference>
<dbReference type="Proteomes" id="UP000035287">
    <property type="component" value="Chromosome"/>
</dbReference>
<dbReference type="PANTHER" id="PTHR42901:SF1">
    <property type="entry name" value="ALCOHOL DEHYDROGENASE"/>
    <property type="match status" value="1"/>
</dbReference>
<dbReference type="STRING" id="1348774.AB433_11570"/>
<evidence type="ECO:0000313" key="4">
    <source>
        <dbReference type="EMBL" id="AKM10456.1"/>
    </source>
</evidence>
<keyword evidence="5" id="KW-1185">Reference proteome</keyword>
<evidence type="ECO:0000313" key="5">
    <source>
        <dbReference type="Proteomes" id="UP000035287"/>
    </source>
</evidence>
<dbReference type="RefSeq" id="WP_047821112.1">
    <property type="nucleotide sequence ID" value="NZ_CP011770.1"/>
</dbReference>
<gene>
    <name evidence="4" type="ORF">AB433_11570</name>
</gene>
<dbReference type="InterPro" id="IPR036291">
    <property type="entry name" value="NAD(P)-bd_dom_sf"/>
</dbReference>
<dbReference type="GO" id="GO:0016491">
    <property type="term" value="F:oxidoreductase activity"/>
    <property type="evidence" value="ECO:0007669"/>
    <property type="project" value="UniProtKB-KW"/>
</dbReference>
<dbReference type="OrthoDB" id="9790785at2"/>
<protein>
    <submittedName>
        <fullName evidence="4">Oxidoreductase</fullName>
    </submittedName>
</protein>
<dbReference type="SUPFAM" id="SSF51735">
    <property type="entry name" value="NAD(P)-binding Rossmann-fold domains"/>
    <property type="match status" value="1"/>
</dbReference>
<evidence type="ECO:0000256" key="1">
    <source>
        <dbReference type="ARBA" id="ARBA00006484"/>
    </source>
</evidence>
<accession>A0A0G3XIL1</accession>
<keyword evidence="2" id="KW-0560">Oxidoreductase</keyword>
<dbReference type="InterPro" id="IPR057326">
    <property type="entry name" value="KR_dom"/>
</dbReference>
<dbReference type="InterPro" id="IPR002347">
    <property type="entry name" value="SDR_fam"/>
</dbReference>
<dbReference type="PRINTS" id="PR00081">
    <property type="entry name" value="GDHRDH"/>
</dbReference>
<organism evidence="4 5">
    <name type="scientific">Croceicoccus naphthovorans</name>
    <dbReference type="NCBI Taxonomy" id="1348774"/>
    <lineage>
        <taxon>Bacteria</taxon>
        <taxon>Pseudomonadati</taxon>
        <taxon>Pseudomonadota</taxon>
        <taxon>Alphaproteobacteria</taxon>
        <taxon>Sphingomonadales</taxon>
        <taxon>Erythrobacteraceae</taxon>
        <taxon>Croceicoccus</taxon>
    </lineage>
</organism>
<proteinExistence type="inferred from homology"/>